<keyword evidence="1" id="KW-0472">Membrane</keyword>
<proteinExistence type="predicted"/>
<sequence length="69" mass="7610">MIKRNIVRFVSLWVLGLVGFITWRLYFELPLGTAELLGGALTQSLLAVLAMACFALGERIASKARLDQS</sequence>
<evidence type="ECO:0000256" key="1">
    <source>
        <dbReference type="SAM" id="Phobius"/>
    </source>
</evidence>
<dbReference type="Proteomes" id="UP000442695">
    <property type="component" value="Unassembled WGS sequence"/>
</dbReference>
<feature type="transmembrane region" description="Helical" evidence="1">
    <location>
        <begin position="38"/>
        <end position="57"/>
    </location>
</feature>
<name>A0A7V8EJI9_PSEPU</name>
<keyword evidence="1" id="KW-0812">Transmembrane</keyword>
<organism evidence="2 3">
    <name type="scientific">Pseudomonas putida</name>
    <name type="common">Arthrobacter siderocapsulatus</name>
    <dbReference type="NCBI Taxonomy" id="303"/>
    <lineage>
        <taxon>Bacteria</taxon>
        <taxon>Pseudomonadati</taxon>
        <taxon>Pseudomonadota</taxon>
        <taxon>Gammaproteobacteria</taxon>
        <taxon>Pseudomonadales</taxon>
        <taxon>Pseudomonadaceae</taxon>
        <taxon>Pseudomonas</taxon>
    </lineage>
</organism>
<comment type="caution">
    <text evidence="2">The sequence shown here is derived from an EMBL/GenBank/DDBJ whole genome shotgun (WGS) entry which is preliminary data.</text>
</comment>
<dbReference type="AlphaFoldDB" id="A0A7V8EJI9"/>
<evidence type="ECO:0000313" key="2">
    <source>
        <dbReference type="EMBL" id="KAF0255702.1"/>
    </source>
</evidence>
<evidence type="ECO:0000313" key="3">
    <source>
        <dbReference type="Proteomes" id="UP000442695"/>
    </source>
</evidence>
<keyword evidence="1" id="KW-1133">Transmembrane helix</keyword>
<protein>
    <submittedName>
        <fullName evidence="2">Uncharacterized protein</fullName>
    </submittedName>
</protein>
<feature type="transmembrane region" description="Helical" evidence="1">
    <location>
        <begin position="7"/>
        <end position="26"/>
    </location>
</feature>
<gene>
    <name evidence="2" type="ORF">GN299_06320</name>
</gene>
<dbReference type="EMBL" id="WOWR01000005">
    <property type="protein sequence ID" value="KAF0255702.1"/>
    <property type="molecule type" value="Genomic_DNA"/>
</dbReference>
<dbReference type="RefSeq" id="WP_156858595.1">
    <property type="nucleotide sequence ID" value="NZ_WOWR01000005.1"/>
</dbReference>
<accession>A0A7V8EJI9</accession>
<reference evidence="2 3" key="1">
    <citation type="submission" date="2019-12" db="EMBL/GenBank/DDBJ databases">
        <authorList>
            <person name="Woiski C."/>
        </authorList>
    </citation>
    <scope>NUCLEOTIDE SEQUENCE [LARGE SCALE GENOMIC DNA]</scope>
    <source>
        <strain evidence="2 3">BOE100</strain>
    </source>
</reference>